<reference evidence="2" key="2">
    <citation type="submission" date="2025-08" db="UniProtKB">
        <authorList>
            <consortium name="Ensembl"/>
        </authorList>
    </citation>
    <scope>IDENTIFICATION</scope>
</reference>
<sequence>MLLFLSVFQETLSGVRLYSVTFDLLPLCRYLIGRGSSVFGDCPLSTCLTQNLGSSLQRGDETAGRDASDPLGFGKK</sequence>
<dbReference type="Proteomes" id="UP001501940">
    <property type="component" value="Chromosome 21"/>
</dbReference>
<name>A0AAQ5Z0Q7_AMPOC</name>
<dbReference type="Ensembl" id="ENSAOCT00000070517.1">
    <property type="protein sequence ID" value="ENSAOCP00000057350.1"/>
    <property type="gene ID" value="ENSAOCG00000031116.1"/>
</dbReference>
<evidence type="ECO:0000313" key="3">
    <source>
        <dbReference type="Proteomes" id="UP001501940"/>
    </source>
</evidence>
<keyword evidence="3" id="KW-1185">Reference proteome</keyword>
<evidence type="ECO:0008006" key="4">
    <source>
        <dbReference type="Google" id="ProtNLM"/>
    </source>
</evidence>
<proteinExistence type="predicted"/>
<organism evidence="2 3">
    <name type="scientific">Amphiprion ocellaris</name>
    <name type="common">Clown anemonefish</name>
    <dbReference type="NCBI Taxonomy" id="80972"/>
    <lineage>
        <taxon>Eukaryota</taxon>
        <taxon>Metazoa</taxon>
        <taxon>Chordata</taxon>
        <taxon>Craniata</taxon>
        <taxon>Vertebrata</taxon>
        <taxon>Euteleostomi</taxon>
        <taxon>Actinopterygii</taxon>
        <taxon>Neopterygii</taxon>
        <taxon>Teleostei</taxon>
        <taxon>Neoteleostei</taxon>
        <taxon>Acanthomorphata</taxon>
        <taxon>Ovalentaria</taxon>
        <taxon>Pomacentridae</taxon>
        <taxon>Amphiprion</taxon>
    </lineage>
</organism>
<accession>A0AAQ5Z0Q7</accession>
<evidence type="ECO:0000256" key="1">
    <source>
        <dbReference type="SAM" id="MobiDB-lite"/>
    </source>
</evidence>
<feature type="region of interest" description="Disordered" evidence="1">
    <location>
        <begin position="55"/>
        <end position="76"/>
    </location>
</feature>
<evidence type="ECO:0000313" key="2">
    <source>
        <dbReference type="Ensembl" id="ENSAOCP00000057350.1"/>
    </source>
</evidence>
<feature type="compositionally biased region" description="Basic and acidic residues" evidence="1">
    <location>
        <begin position="58"/>
        <end position="68"/>
    </location>
</feature>
<reference evidence="2 3" key="1">
    <citation type="submission" date="2022-01" db="EMBL/GenBank/DDBJ databases">
        <title>A chromosome-scale genome assembly of the false clownfish, Amphiprion ocellaris.</title>
        <authorList>
            <person name="Ryu T."/>
        </authorList>
    </citation>
    <scope>NUCLEOTIDE SEQUENCE [LARGE SCALE GENOMIC DNA]</scope>
</reference>
<reference evidence="2" key="3">
    <citation type="submission" date="2025-09" db="UniProtKB">
        <authorList>
            <consortium name="Ensembl"/>
        </authorList>
    </citation>
    <scope>IDENTIFICATION</scope>
</reference>
<protein>
    <recommendedName>
        <fullName evidence="4">Secreted protein</fullName>
    </recommendedName>
</protein>
<dbReference type="AlphaFoldDB" id="A0AAQ5Z0Q7"/>